<evidence type="ECO:0000259" key="2">
    <source>
        <dbReference type="Pfam" id="PF00931"/>
    </source>
</evidence>
<feature type="domain" description="DUF7708" evidence="3">
    <location>
        <begin position="89"/>
        <end position="226"/>
    </location>
</feature>
<evidence type="ECO:0000313" key="5">
    <source>
        <dbReference type="EMBL" id="KAK1756630.1"/>
    </source>
</evidence>
<dbReference type="Pfam" id="PF25000">
    <property type="entry name" value="DUF7779"/>
    <property type="match status" value="1"/>
</dbReference>
<dbReference type="Gene3D" id="3.40.50.300">
    <property type="entry name" value="P-loop containing nucleotide triphosphate hydrolases"/>
    <property type="match status" value="1"/>
</dbReference>
<keyword evidence="6" id="KW-1185">Reference proteome</keyword>
<comment type="caution">
    <text evidence="5">The sequence shown here is derived from an EMBL/GenBank/DDBJ whole genome shotgun (WGS) entry which is preliminary data.</text>
</comment>
<evidence type="ECO:0000313" key="6">
    <source>
        <dbReference type="Proteomes" id="UP001239445"/>
    </source>
</evidence>
<dbReference type="Proteomes" id="UP001239445">
    <property type="component" value="Unassembled WGS sequence"/>
</dbReference>
<dbReference type="InterPro" id="IPR053137">
    <property type="entry name" value="NLR-like"/>
</dbReference>
<feature type="region of interest" description="Disordered" evidence="1">
    <location>
        <begin position="972"/>
        <end position="1004"/>
    </location>
</feature>
<dbReference type="PANTHER" id="PTHR46082">
    <property type="entry name" value="ATP/GTP-BINDING PROTEIN-RELATED"/>
    <property type="match status" value="1"/>
</dbReference>
<evidence type="ECO:0000256" key="1">
    <source>
        <dbReference type="SAM" id="MobiDB-lite"/>
    </source>
</evidence>
<dbReference type="InterPro" id="IPR002182">
    <property type="entry name" value="NB-ARC"/>
</dbReference>
<dbReference type="AlphaFoldDB" id="A0AAJ0FCZ0"/>
<dbReference type="InterPro" id="IPR011990">
    <property type="entry name" value="TPR-like_helical_dom_sf"/>
</dbReference>
<protein>
    <recommendedName>
        <fullName evidence="7">NB-ARC domain-containing protein</fullName>
    </recommendedName>
</protein>
<dbReference type="SUPFAM" id="SSF52540">
    <property type="entry name" value="P-loop containing nucleoside triphosphate hydrolases"/>
    <property type="match status" value="1"/>
</dbReference>
<dbReference type="EMBL" id="MU839832">
    <property type="protein sequence ID" value="KAK1756630.1"/>
    <property type="molecule type" value="Genomic_DNA"/>
</dbReference>
<dbReference type="Pfam" id="PF24809">
    <property type="entry name" value="DUF7708"/>
    <property type="match status" value="1"/>
</dbReference>
<evidence type="ECO:0000259" key="4">
    <source>
        <dbReference type="Pfam" id="PF25000"/>
    </source>
</evidence>
<feature type="domain" description="DUF7779" evidence="4">
    <location>
        <begin position="522"/>
        <end position="611"/>
    </location>
</feature>
<evidence type="ECO:0000259" key="3">
    <source>
        <dbReference type="Pfam" id="PF24809"/>
    </source>
</evidence>
<gene>
    <name evidence="5" type="ORF">QBC47DRAFT_413146</name>
</gene>
<dbReference type="PANTHER" id="PTHR46082:SF6">
    <property type="entry name" value="AAA+ ATPASE DOMAIN-CONTAINING PROTEIN-RELATED"/>
    <property type="match status" value="1"/>
</dbReference>
<dbReference type="Pfam" id="PF13424">
    <property type="entry name" value="TPR_12"/>
    <property type="match status" value="2"/>
</dbReference>
<proteinExistence type="predicted"/>
<dbReference type="InterPro" id="IPR056125">
    <property type="entry name" value="DUF7708"/>
</dbReference>
<accession>A0AAJ0FCZ0</accession>
<dbReference type="SUPFAM" id="SSF48452">
    <property type="entry name" value="TPR-like"/>
    <property type="match status" value="1"/>
</dbReference>
<sequence length="1004" mass="112449">MPPPIPPDSAVPGPATDSLSRAERAVDECTNPSDKIWQAAIEQWANTLEEKDFAGFEQTPTYSILKKHLAELKEAYSNRLTTKILERVNPFLQSIQGFSGALDTFAGCETVLCILWGSLKLVIQLASKSGDALEKIVEMIEKLETHLPRIDIYLKAFSKSERVEHAVMQLFCEIIGFFVSSIDFLRHHPLLNTIRSVWSSFDKKFSERLARINECRDNIELEAFAANVERDTVRHEELKGLLMRDSDVRKPKYHLPCHIIGIPRNPKFFGREADLSFLENRLVTVKGTSSVAAAEKRQLSAALIGLGGLGKTQIAAKFAWDHLDKFGIIFWAQADSASKLEQAFLNFGTRVGISSESGAGIDAARVVSLVKEFLADTDVRWLIVFDNVEDSNTLKPFWPIATQGSILLTARSFMPQLITVSLSRELEPLDESVGSRLLLGVSPTHGNRPEDVQAAGRLSVLMGGLPLALVQIGGYVSTAQCSLSEFLDIYEEELRVGNGLFPHEGSIDLYYEYTLDTVWNVTFAKLNPGQTLILGLMAFLDPDSVPDQLIFKAATTELTEDHSLCTSKAQYFNLLKTLTMYNLVRRDQDRGCLAIHRLVQQATIQRMSDEKWLQILDAVVHLLSLVFPRQLFGMAMDREWDECGRYLPQVLAMIPNHGQVMTRFSKVDSSAEMCRIFRHHQNSVFKLLRGMAELLHHVTWYMQERGMFDRVVPIVETAKGLVRLDSPCPENELLLAELENTIGNVHLEVGNLDQCKASFLEVKKIRARNCPPVDPSIANVLENLSLAETGLRNYDAAIELSYRAMHIREQLTDAKYAAYIENTVPTNYSNLCRILYTAGRFARAAAIGEQGIALAKKAFGTKSRNTAQAIFNFADVRMRQGYKEEALNLHLQALRLREEVLGRHYQTAGSCYKVALILQERGDLENAQQLLEKALDIYEESFSQAGGAARTMFKLGELLILRGSRDKGLKLQQEAAERRASLTGSAPEDGNPDGYDDLIPYVDR</sequence>
<dbReference type="SMART" id="SM00028">
    <property type="entry name" value="TPR"/>
    <property type="match status" value="4"/>
</dbReference>
<evidence type="ECO:0008006" key="7">
    <source>
        <dbReference type="Google" id="ProtNLM"/>
    </source>
</evidence>
<organism evidence="5 6">
    <name type="scientific">Echria macrotheca</name>
    <dbReference type="NCBI Taxonomy" id="438768"/>
    <lineage>
        <taxon>Eukaryota</taxon>
        <taxon>Fungi</taxon>
        <taxon>Dikarya</taxon>
        <taxon>Ascomycota</taxon>
        <taxon>Pezizomycotina</taxon>
        <taxon>Sordariomycetes</taxon>
        <taxon>Sordariomycetidae</taxon>
        <taxon>Sordariales</taxon>
        <taxon>Schizotheciaceae</taxon>
        <taxon>Echria</taxon>
    </lineage>
</organism>
<dbReference type="Gene3D" id="1.25.40.10">
    <property type="entry name" value="Tetratricopeptide repeat domain"/>
    <property type="match status" value="2"/>
</dbReference>
<dbReference type="Pfam" id="PF00931">
    <property type="entry name" value="NB-ARC"/>
    <property type="match status" value="1"/>
</dbReference>
<dbReference type="GO" id="GO:0043531">
    <property type="term" value="F:ADP binding"/>
    <property type="evidence" value="ECO:0007669"/>
    <property type="project" value="InterPro"/>
</dbReference>
<reference evidence="5" key="1">
    <citation type="submission" date="2023-06" db="EMBL/GenBank/DDBJ databases">
        <title>Genome-scale phylogeny and comparative genomics of the fungal order Sordariales.</title>
        <authorList>
            <consortium name="Lawrence Berkeley National Laboratory"/>
            <person name="Hensen N."/>
            <person name="Bonometti L."/>
            <person name="Westerberg I."/>
            <person name="Brannstrom I.O."/>
            <person name="Guillou S."/>
            <person name="Cros-Aarteil S."/>
            <person name="Calhoun S."/>
            <person name="Haridas S."/>
            <person name="Kuo A."/>
            <person name="Mondo S."/>
            <person name="Pangilinan J."/>
            <person name="Riley R."/>
            <person name="Labutti K."/>
            <person name="Andreopoulos B."/>
            <person name="Lipzen A."/>
            <person name="Chen C."/>
            <person name="Yanf M."/>
            <person name="Daum C."/>
            <person name="Ng V."/>
            <person name="Clum A."/>
            <person name="Steindorff A."/>
            <person name="Ohm R."/>
            <person name="Martin F."/>
            <person name="Silar P."/>
            <person name="Natvig D."/>
            <person name="Lalanne C."/>
            <person name="Gautier V."/>
            <person name="Ament-Velasquez S.L."/>
            <person name="Kruys A."/>
            <person name="Hutchinson M.I."/>
            <person name="Powell A.J."/>
            <person name="Barry K."/>
            <person name="Miller A.N."/>
            <person name="Grigoriev I.V."/>
            <person name="Debuchy R."/>
            <person name="Gladieux P."/>
            <person name="Thoren M.H."/>
            <person name="Johannesson H."/>
        </authorList>
    </citation>
    <scope>NUCLEOTIDE SEQUENCE</scope>
    <source>
        <strain evidence="5">PSN4</strain>
    </source>
</reference>
<dbReference type="InterPro" id="IPR056681">
    <property type="entry name" value="DUF7779"/>
</dbReference>
<feature type="region of interest" description="Disordered" evidence="1">
    <location>
        <begin position="1"/>
        <end position="25"/>
    </location>
</feature>
<dbReference type="InterPro" id="IPR019734">
    <property type="entry name" value="TPR_rpt"/>
</dbReference>
<dbReference type="InterPro" id="IPR027417">
    <property type="entry name" value="P-loop_NTPase"/>
</dbReference>
<feature type="domain" description="NB-ARC" evidence="2">
    <location>
        <begin position="301"/>
        <end position="412"/>
    </location>
</feature>
<name>A0AAJ0FCZ0_9PEZI</name>